<sequence length="292" mass="31067">MCHYCLLSPGLWAGACFGTEGLWCIGGLRDLLNCGASQVHSTTTHTVIIILECSSDCGSTVGRDGEELRGSQSDDSAAASEGLAHIHVPKFLNKEVQVELPSSRSPEHCRGFSRRPHPPPEHLREISRHPRHPSSHPSSVQRSGLPSSALGPRVPSSTLGPGLLNPFMDSPSLIVSLQTRFFMGASSSLVGLQDFYANAGLQEFYMDIGIQLFCIPGASPQGSGQSTTDNRHGFAFSTAGLQGSVFATAGLHSALHSTLCAAGLQVLVFACRQDFCATITGHWSPDLHAFTE</sequence>
<keyword evidence="4" id="KW-1185">Reference proteome</keyword>
<protein>
    <submittedName>
        <fullName evidence="3">Uncharacterized protein</fullName>
    </submittedName>
</protein>
<feature type="signal peptide" evidence="2">
    <location>
        <begin position="1"/>
        <end position="18"/>
    </location>
</feature>
<dbReference type="Proteomes" id="UP001311232">
    <property type="component" value="Unassembled WGS sequence"/>
</dbReference>
<organism evidence="3 4">
    <name type="scientific">Crenichthys baileyi</name>
    <name type="common">White River springfish</name>
    <dbReference type="NCBI Taxonomy" id="28760"/>
    <lineage>
        <taxon>Eukaryota</taxon>
        <taxon>Metazoa</taxon>
        <taxon>Chordata</taxon>
        <taxon>Craniata</taxon>
        <taxon>Vertebrata</taxon>
        <taxon>Euteleostomi</taxon>
        <taxon>Actinopterygii</taxon>
        <taxon>Neopterygii</taxon>
        <taxon>Teleostei</taxon>
        <taxon>Neoteleostei</taxon>
        <taxon>Acanthomorphata</taxon>
        <taxon>Ovalentaria</taxon>
        <taxon>Atherinomorphae</taxon>
        <taxon>Cyprinodontiformes</taxon>
        <taxon>Goodeidae</taxon>
        <taxon>Crenichthys</taxon>
    </lineage>
</organism>
<accession>A0AAV9S3Z5</accession>
<evidence type="ECO:0000256" key="1">
    <source>
        <dbReference type="SAM" id="MobiDB-lite"/>
    </source>
</evidence>
<feature type="region of interest" description="Disordered" evidence="1">
    <location>
        <begin position="102"/>
        <end position="156"/>
    </location>
</feature>
<evidence type="ECO:0000256" key="2">
    <source>
        <dbReference type="SAM" id="SignalP"/>
    </source>
</evidence>
<feature type="compositionally biased region" description="Basic and acidic residues" evidence="1">
    <location>
        <begin position="118"/>
        <end position="128"/>
    </location>
</feature>
<feature type="chain" id="PRO_5043350772" evidence="2">
    <location>
        <begin position="19"/>
        <end position="292"/>
    </location>
</feature>
<gene>
    <name evidence="3" type="ORF">CRENBAI_018649</name>
</gene>
<evidence type="ECO:0000313" key="4">
    <source>
        <dbReference type="Proteomes" id="UP001311232"/>
    </source>
</evidence>
<proteinExistence type="predicted"/>
<keyword evidence="2" id="KW-0732">Signal</keyword>
<name>A0AAV9S3Z5_9TELE</name>
<dbReference type="AlphaFoldDB" id="A0AAV9S3Z5"/>
<comment type="caution">
    <text evidence="3">The sequence shown here is derived from an EMBL/GenBank/DDBJ whole genome shotgun (WGS) entry which is preliminary data.</text>
</comment>
<dbReference type="EMBL" id="JAHHUM010000911">
    <property type="protein sequence ID" value="KAK5616010.1"/>
    <property type="molecule type" value="Genomic_DNA"/>
</dbReference>
<reference evidence="3 4" key="1">
    <citation type="submission" date="2021-06" db="EMBL/GenBank/DDBJ databases">
        <authorList>
            <person name="Palmer J.M."/>
        </authorList>
    </citation>
    <scope>NUCLEOTIDE SEQUENCE [LARGE SCALE GENOMIC DNA]</scope>
    <source>
        <strain evidence="3 4">MEX-2019</strain>
        <tissue evidence="3">Muscle</tissue>
    </source>
</reference>
<evidence type="ECO:0000313" key="3">
    <source>
        <dbReference type="EMBL" id="KAK5616010.1"/>
    </source>
</evidence>